<dbReference type="PRINTS" id="PR00109">
    <property type="entry name" value="TYRKINASE"/>
</dbReference>
<keyword evidence="4 13" id="KW-0418">Kinase</keyword>
<evidence type="ECO:0000256" key="7">
    <source>
        <dbReference type="ARBA" id="ARBA00023136"/>
    </source>
</evidence>
<evidence type="ECO:0000259" key="15">
    <source>
        <dbReference type="PROSITE" id="PS50011"/>
    </source>
</evidence>
<dbReference type="PANTHER" id="PTHR45807">
    <property type="entry name" value="TYROSINE-PROTEIN KINASE HOPSCOTCH"/>
    <property type="match status" value="1"/>
</dbReference>
<dbReference type="Gene3D" id="1.10.510.10">
    <property type="entry name" value="Transferase(Phosphotransferase) domain 1"/>
    <property type="match status" value="2"/>
</dbReference>
<name>A0A443SCN9_9ACAR</name>
<dbReference type="FunFam" id="1.10.510.10:FF:001512">
    <property type="entry name" value="Receptor tyrosine-protein kinase erbB-2"/>
    <property type="match status" value="1"/>
</dbReference>
<dbReference type="PRINTS" id="PR01823">
    <property type="entry name" value="JANUSKINASE"/>
</dbReference>
<dbReference type="InterPro" id="IPR001245">
    <property type="entry name" value="Ser-Thr/Tyr_kinase_cat_dom"/>
</dbReference>
<dbReference type="GO" id="GO:0004715">
    <property type="term" value="F:non-membrane spanning protein tyrosine kinase activity"/>
    <property type="evidence" value="ECO:0007669"/>
    <property type="project" value="UniProtKB-EC"/>
</dbReference>
<dbReference type="PROSITE" id="PS00107">
    <property type="entry name" value="PROTEIN_KINASE_ATP"/>
    <property type="match status" value="1"/>
</dbReference>
<evidence type="ECO:0000256" key="6">
    <source>
        <dbReference type="ARBA" id="ARBA00022999"/>
    </source>
</evidence>
<protein>
    <recommendedName>
        <fullName evidence="13">Tyrosine-protein kinase</fullName>
        <ecNumber evidence="13">2.7.10.2</ecNumber>
    </recommendedName>
</protein>
<dbReference type="PROSITE" id="PS00109">
    <property type="entry name" value="PROTEIN_KINASE_TYR"/>
    <property type="match status" value="1"/>
</dbReference>
<dbReference type="InterPro" id="IPR051286">
    <property type="entry name" value="JAK"/>
</dbReference>
<dbReference type="VEuPathDB" id="VectorBase:LDEU006806"/>
<feature type="domain" description="Protein kinase" evidence="15">
    <location>
        <begin position="786"/>
        <end position="1063"/>
    </location>
</feature>
<dbReference type="GO" id="GO:0051130">
    <property type="term" value="P:positive regulation of cellular component organization"/>
    <property type="evidence" value="ECO:0007669"/>
    <property type="project" value="UniProtKB-ARBA"/>
</dbReference>
<dbReference type="OrthoDB" id="1915767at2759"/>
<dbReference type="GO" id="GO:0019221">
    <property type="term" value="P:cytokine-mediated signaling pathway"/>
    <property type="evidence" value="ECO:0007669"/>
    <property type="project" value="TreeGrafter"/>
</dbReference>
<dbReference type="GO" id="GO:0016020">
    <property type="term" value="C:membrane"/>
    <property type="evidence" value="ECO:0007669"/>
    <property type="project" value="InterPro"/>
</dbReference>
<keyword evidence="2 13" id="KW-0808">Transferase</keyword>
<dbReference type="InterPro" id="IPR011009">
    <property type="entry name" value="Kinase-like_dom_sf"/>
</dbReference>
<dbReference type="PROSITE" id="PS50001">
    <property type="entry name" value="SH2"/>
    <property type="match status" value="1"/>
</dbReference>
<dbReference type="PROSITE" id="PS50057">
    <property type="entry name" value="FERM_3"/>
    <property type="match status" value="1"/>
</dbReference>
<evidence type="ECO:0000256" key="13">
    <source>
        <dbReference type="RuleBase" id="RU362096"/>
    </source>
</evidence>
<dbReference type="InterPro" id="IPR036860">
    <property type="entry name" value="SH2_dom_sf"/>
</dbReference>
<dbReference type="GO" id="GO:0050793">
    <property type="term" value="P:regulation of developmental process"/>
    <property type="evidence" value="ECO:0007669"/>
    <property type="project" value="UniProtKB-ARBA"/>
</dbReference>
<keyword evidence="7" id="KW-0472">Membrane</keyword>
<dbReference type="SUPFAM" id="SSF55550">
    <property type="entry name" value="SH2 domain"/>
    <property type="match status" value="1"/>
</dbReference>
<dbReference type="GO" id="GO:0005829">
    <property type="term" value="C:cytosol"/>
    <property type="evidence" value="ECO:0007669"/>
    <property type="project" value="TreeGrafter"/>
</dbReference>
<evidence type="ECO:0000256" key="1">
    <source>
        <dbReference type="ARBA" id="ARBA00004308"/>
    </source>
</evidence>
<gene>
    <name evidence="17" type="ORF">B4U80_01622</name>
</gene>
<evidence type="ECO:0000256" key="10">
    <source>
        <dbReference type="ARBA" id="ARBA00051245"/>
    </source>
</evidence>
<comment type="catalytic activity">
    <reaction evidence="9">
        <text>L-tyrosyl-[protein] + ATP = O-phospho-L-tyrosyl-[protein] + ADP + H(+)</text>
        <dbReference type="Rhea" id="RHEA:10596"/>
        <dbReference type="Rhea" id="RHEA-COMP:10136"/>
        <dbReference type="Rhea" id="RHEA-COMP:20101"/>
        <dbReference type="ChEBI" id="CHEBI:15378"/>
        <dbReference type="ChEBI" id="CHEBI:30616"/>
        <dbReference type="ChEBI" id="CHEBI:46858"/>
        <dbReference type="ChEBI" id="CHEBI:61978"/>
        <dbReference type="ChEBI" id="CHEBI:456216"/>
        <dbReference type="EC" id="2.7.10.1"/>
    </reaction>
</comment>
<dbReference type="InterPro" id="IPR000980">
    <property type="entry name" value="SH2"/>
</dbReference>
<sequence>MANSSNSFRIFLFKNDVKSGREEVLKLFDDNLEFVDDLIISCAKDLKISPVSRHLLGIYERTQNLWLSPNETLCSIRSDLFAFELRIRFKPYNISDLGDADEHAFKYYFNQIRYDFLNEKVDSKQKERLLGLVIADIVRYSLESNIPKDEALDKVNLNYFLPSKCALKKNPLVFFKSKDIKANFDLAWHCSQGSADFIKREYMESIAFRSNPLLEDYGVEKYVAKRLYQEKTEFKSLDVEIQCHSYNDVGLYLSLLNEPKTRKKEFSISDICYVSINSTTNTIEIQPKIGMSFCLWFPDKYHLKSFVSAVDGLYRLTEQCFVNVCSEISSPTLQRLRKMKCHGPVDVEFAYKKLKAKGNNKIGTYLLRESPIKFNEYYLDVIVGFEKFKSHRIEKKSDGYFIDGNSDKFCSLTEIINSLTIDKNNETVKPKCLPPSDYDKPANLLMCRNISDLLKEKKDVESPAKWWPKIIPREELKLNYEQIWKSNSILEVSLAEVGNKRVVAKVIKNETVGHKFLEKLSDWAKVRFDSIIHVVGISVYSPLALIVEYLPNGPYDTFLVTNHEKLKIVDLVESIMYVARAVEYLEQVNVTHGKIRCHNLLVYQYESNKLKVKLSDPLSDDLNRLSEGAWISPESKKTIASDVWAFGTTVWEIFSYGSKPDSEKVSELNKPCECPTEIWKVITDCWILDPDQRKRPRSIVADIHQLLFEVYNSRRSNTYSYPNVNDCNEKKFNGIGSLLHLLKGKASSKNSIDTVSTLPIDSIATYPKDEEASIAADTWLIDRRQLEFGELLGEGFYGEVRKATLSKWANLAKEEVAVKSIKCYTSDTFFDMRREINIMKKLRHTNIVEIKGYVEDEQLMLVMEYFKLGSLVAYLERWSNENIANRKDIPFLKFACDIAEGMEYLESKRVVHRDLAARNILVASPELVKISDFGLAQCINPKDPYYKMKTNRNLPLKCRYAPESILLYRFSHKSDVWSYGVTLWQLYSFGSDPYFPLDTPEDPESSQQPANLRIVELLNAGKRLHCPEDCPNEMYKLMQSCWKHEPNDRPDFTTLKLQIKELMN</sequence>
<dbReference type="GO" id="GO:0035556">
    <property type="term" value="P:intracellular signal transduction"/>
    <property type="evidence" value="ECO:0007669"/>
    <property type="project" value="InterPro"/>
</dbReference>
<keyword evidence="18" id="KW-1185">Reference proteome</keyword>
<comment type="catalytic activity">
    <reaction evidence="10 13">
        <text>L-tyrosyl-[protein] + ATP = O-phospho-L-tyrosyl-[protein] + ADP + H(+)</text>
        <dbReference type="Rhea" id="RHEA:10596"/>
        <dbReference type="Rhea" id="RHEA-COMP:10136"/>
        <dbReference type="Rhea" id="RHEA-COMP:20101"/>
        <dbReference type="ChEBI" id="CHEBI:15378"/>
        <dbReference type="ChEBI" id="CHEBI:30616"/>
        <dbReference type="ChEBI" id="CHEBI:46858"/>
        <dbReference type="ChEBI" id="CHEBI:61978"/>
        <dbReference type="ChEBI" id="CHEBI:456216"/>
        <dbReference type="EC" id="2.7.10.2"/>
    </reaction>
</comment>
<evidence type="ECO:0000259" key="14">
    <source>
        <dbReference type="PROSITE" id="PS50001"/>
    </source>
</evidence>
<dbReference type="InterPro" id="IPR041155">
    <property type="entry name" value="FERM_F1"/>
</dbReference>
<dbReference type="AlphaFoldDB" id="A0A443SCN9"/>
<dbReference type="GO" id="GO:0005524">
    <property type="term" value="F:ATP binding"/>
    <property type="evidence" value="ECO:0007669"/>
    <property type="project" value="UniProtKB-UniRule"/>
</dbReference>
<evidence type="ECO:0000256" key="9">
    <source>
        <dbReference type="ARBA" id="ARBA00051243"/>
    </source>
</evidence>
<keyword evidence="5 12" id="KW-0067">ATP-binding</keyword>
<comment type="subcellular location">
    <subcellularLocation>
        <location evidence="1">Endomembrane system</location>
    </subcellularLocation>
</comment>
<evidence type="ECO:0000256" key="2">
    <source>
        <dbReference type="ARBA" id="ARBA00022679"/>
    </source>
</evidence>
<dbReference type="Gene3D" id="3.30.505.10">
    <property type="entry name" value="SH2 domain"/>
    <property type="match status" value="1"/>
</dbReference>
<dbReference type="EMBL" id="NCKV01003928">
    <property type="protein sequence ID" value="RWS25234.1"/>
    <property type="molecule type" value="Genomic_DNA"/>
</dbReference>
<dbReference type="GO" id="GO:0048468">
    <property type="term" value="P:cell development"/>
    <property type="evidence" value="ECO:0007669"/>
    <property type="project" value="UniProtKB-ARBA"/>
</dbReference>
<dbReference type="GO" id="GO:0007259">
    <property type="term" value="P:cell surface receptor signaling pathway via JAK-STAT"/>
    <property type="evidence" value="ECO:0007669"/>
    <property type="project" value="TreeGrafter"/>
</dbReference>
<dbReference type="GO" id="GO:0005126">
    <property type="term" value="F:cytokine receptor binding"/>
    <property type="evidence" value="ECO:0007669"/>
    <property type="project" value="TreeGrafter"/>
</dbReference>
<evidence type="ECO:0000259" key="16">
    <source>
        <dbReference type="PROSITE" id="PS50057"/>
    </source>
</evidence>
<evidence type="ECO:0000313" key="17">
    <source>
        <dbReference type="EMBL" id="RWS25234.1"/>
    </source>
</evidence>
<dbReference type="GO" id="GO:0030182">
    <property type="term" value="P:neuron differentiation"/>
    <property type="evidence" value="ECO:0007669"/>
    <property type="project" value="UniProtKB-ARBA"/>
</dbReference>
<dbReference type="Pfam" id="PF07714">
    <property type="entry name" value="PK_Tyr_Ser-Thr"/>
    <property type="match status" value="2"/>
</dbReference>
<organism evidence="17 18">
    <name type="scientific">Leptotrombidium deliense</name>
    <dbReference type="NCBI Taxonomy" id="299467"/>
    <lineage>
        <taxon>Eukaryota</taxon>
        <taxon>Metazoa</taxon>
        <taxon>Ecdysozoa</taxon>
        <taxon>Arthropoda</taxon>
        <taxon>Chelicerata</taxon>
        <taxon>Arachnida</taxon>
        <taxon>Acari</taxon>
        <taxon>Acariformes</taxon>
        <taxon>Trombidiformes</taxon>
        <taxon>Prostigmata</taxon>
        <taxon>Anystina</taxon>
        <taxon>Parasitengona</taxon>
        <taxon>Trombiculoidea</taxon>
        <taxon>Trombiculidae</taxon>
        <taxon>Leptotrombidium</taxon>
    </lineage>
</organism>
<evidence type="ECO:0000256" key="12">
    <source>
        <dbReference type="PROSITE-ProRule" id="PRU10141"/>
    </source>
</evidence>
<evidence type="ECO:0000256" key="4">
    <source>
        <dbReference type="ARBA" id="ARBA00022777"/>
    </source>
</evidence>
<feature type="domain" description="FERM" evidence="16">
    <location>
        <begin position="6"/>
        <end position="321"/>
    </location>
</feature>
<feature type="binding site" evidence="12">
    <location>
        <position position="819"/>
    </location>
    <ligand>
        <name>ATP</name>
        <dbReference type="ChEBI" id="CHEBI:30616"/>
    </ligand>
</feature>
<dbReference type="InterPro" id="IPR020635">
    <property type="entry name" value="Tyr_kinase_cat_dom"/>
</dbReference>
<accession>A0A443SCN9</accession>
<dbReference type="InterPro" id="IPR016251">
    <property type="entry name" value="Tyr_kinase_non-rcpt_Jak/Tyk2"/>
</dbReference>
<keyword evidence="6 11" id="KW-0727">SH2 domain</keyword>
<dbReference type="SMART" id="SM00252">
    <property type="entry name" value="SH2"/>
    <property type="match status" value="1"/>
</dbReference>
<dbReference type="PROSITE" id="PS50011">
    <property type="entry name" value="PROTEIN_KINASE_DOM"/>
    <property type="match status" value="2"/>
</dbReference>
<dbReference type="GO" id="GO:0004714">
    <property type="term" value="F:transmembrane receptor protein tyrosine kinase activity"/>
    <property type="evidence" value="ECO:0007669"/>
    <property type="project" value="UniProtKB-EC"/>
</dbReference>
<dbReference type="InterPro" id="IPR017441">
    <property type="entry name" value="Protein_kinase_ATP_BS"/>
</dbReference>
<evidence type="ECO:0000313" key="18">
    <source>
        <dbReference type="Proteomes" id="UP000288716"/>
    </source>
</evidence>
<evidence type="ECO:0000256" key="8">
    <source>
        <dbReference type="ARBA" id="ARBA00023137"/>
    </source>
</evidence>
<comment type="similarity">
    <text evidence="13">Belongs to the protein kinase superfamily. Tyr protein kinase family.</text>
</comment>
<dbReference type="PANTHER" id="PTHR45807:SF7">
    <property type="entry name" value="TYROSINE-PROTEIN KINASE HOPSCOTCH"/>
    <property type="match status" value="1"/>
</dbReference>
<keyword evidence="3 12" id="KW-0547">Nucleotide-binding</keyword>
<evidence type="ECO:0000256" key="3">
    <source>
        <dbReference type="ARBA" id="ARBA00022741"/>
    </source>
</evidence>
<evidence type="ECO:0000256" key="11">
    <source>
        <dbReference type="PROSITE-ProRule" id="PRU00191"/>
    </source>
</evidence>
<dbReference type="Proteomes" id="UP000288716">
    <property type="component" value="Unassembled WGS sequence"/>
</dbReference>
<dbReference type="SMART" id="SM00219">
    <property type="entry name" value="TyrKc"/>
    <property type="match status" value="1"/>
</dbReference>
<dbReference type="InterPro" id="IPR008266">
    <property type="entry name" value="Tyr_kinase_AS"/>
</dbReference>
<reference evidence="17 18" key="1">
    <citation type="journal article" date="2018" name="Gigascience">
        <title>Genomes of trombidid mites reveal novel predicted allergens and laterally-transferred genes associated with secondary metabolism.</title>
        <authorList>
            <person name="Dong X."/>
            <person name="Chaisiri K."/>
            <person name="Xia D."/>
            <person name="Armstrong S.D."/>
            <person name="Fang Y."/>
            <person name="Donnelly M.J."/>
            <person name="Kadowaki T."/>
            <person name="McGarry J.W."/>
            <person name="Darby A.C."/>
            <person name="Makepeace B.L."/>
        </authorList>
    </citation>
    <scope>NUCLEOTIDE SEQUENCE [LARGE SCALE GENOMIC DNA]</scope>
    <source>
        <strain evidence="17">UoL-UT</strain>
    </source>
</reference>
<dbReference type="InterPro" id="IPR000299">
    <property type="entry name" value="FERM_domain"/>
</dbReference>
<proteinExistence type="inferred from homology"/>
<evidence type="ECO:0000256" key="5">
    <source>
        <dbReference type="ARBA" id="ARBA00022840"/>
    </source>
</evidence>
<feature type="domain" description="SH2" evidence="14">
    <location>
        <begin position="340"/>
        <end position="436"/>
    </location>
</feature>
<dbReference type="InterPro" id="IPR000719">
    <property type="entry name" value="Prot_kinase_dom"/>
</dbReference>
<keyword evidence="8 13" id="KW-0829">Tyrosine-protein kinase</keyword>
<comment type="caution">
    <text evidence="17">The sequence shown here is derived from an EMBL/GenBank/DDBJ whole genome shotgun (WGS) entry which is preliminary data.</text>
</comment>
<dbReference type="Pfam" id="PF21990">
    <property type="entry name" value="SH2_1"/>
    <property type="match status" value="1"/>
</dbReference>
<dbReference type="SUPFAM" id="SSF56112">
    <property type="entry name" value="Protein kinase-like (PK-like)"/>
    <property type="match status" value="2"/>
</dbReference>
<dbReference type="STRING" id="299467.A0A443SCN9"/>
<dbReference type="EC" id="2.7.10.2" evidence="13"/>
<feature type="domain" description="Protein kinase" evidence="15">
    <location>
        <begin position="478"/>
        <end position="707"/>
    </location>
</feature>
<dbReference type="GO" id="GO:0012505">
    <property type="term" value="C:endomembrane system"/>
    <property type="evidence" value="ECO:0007669"/>
    <property type="project" value="UniProtKB-SubCell"/>
</dbReference>
<dbReference type="Pfam" id="PF18379">
    <property type="entry name" value="FERM_F1"/>
    <property type="match status" value="1"/>
</dbReference>
<dbReference type="CDD" id="cd00192">
    <property type="entry name" value="PTKc"/>
    <property type="match status" value="1"/>
</dbReference>